<dbReference type="InterPro" id="IPR000177">
    <property type="entry name" value="Apple"/>
</dbReference>
<evidence type="ECO:0000313" key="5">
    <source>
        <dbReference type="Ensembl" id="ENSCVAP00000012526.1"/>
    </source>
</evidence>
<dbReference type="Gene3D" id="3.50.4.10">
    <property type="entry name" value="Hepatocyte Growth Factor"/>
    <property type="match status" value="4"/>
</dbReference>
<protein>
    <recommendedName>
        <fullName evidence="4">Apple domain-containing protein</fullName>
    </recommendedName>
</protein>
<evidence type="ECO:0000259" key="4">
    <source>
        <dbReference type="PROSITE" id="PS50948"/>
    </source>
</evidence>
<dbReference type="SUPFAM" id="SSF57414">
    <property type="entry name" value="Hairpin loop containing domain-like"/>
    <property type="match status" value="3"/>
</dbReference>
<dbReference type="CDD" id="cd01100">
    <property type="entry name" value="APPLE_Factor_XI_like"/>
    <property type="match status" value="4"/>
</dbReference>
<sequence length="362" mass="41353">MVSYFLAYMLLIGHLSFCQACQTQLFQDTDFPGNDFLELKAVSPEYCQFLCSVQPLCTYFSFSSNNFGCILKNNPNSLVVQSKRGVTSGIPSRFCRIDESWLRLTYEGVDFFGSDFRSEVVRNADDCQQTCTQNPNCQFFTYITEICLASPQRNCHLKFSWNIPRTPIVEKKTGVTSGFALKTKQTQEFPTTCQQQLFPNTDIPGSNIEKLKSVSPEHCQVLCSANPQCTYFSFSSDDFSCYLKNNQRVLTAKPKKGTTSGIPARFCQLDDNWVKQLYQGVDFRGSDFEKELMDDAELCQRKCDEDATCQFFTYVDQTFSDSAYWRRCYLKRVITMPAPPRVNKLHNAVSGFNLRNCQGVFV</sequence>
<keyword evidence="6" id="KW-1185">Reference proteome</keyword>
<reference evidence="5" key="2">
    <citation type="submission" date="2025-09" db="UniProtKB">
        <authorList>
            <consortium name="Ensembl"/>
        </authorList>
    </citation>
    <scope>IDENTIFICATION</scope>
</reference>
<name>A0A3Q2D220_CYPVA</name>
<dbReference type="Proteomes" id="UP000265020">
    <property type="component" value="Unassembled WGS sequence"/>
</dbReference>
<dbReference type="GO" id="GO:0006508">
    <property type="term" value="P:proteolysis"/>
    <property type="evidence" value="ECO:0007669"/>
    <property type="project" value="InterPro"/>
</dbReference>
<dbReference type="OMA" id="TVVECQM"/>
<keyword evidence="1" id="KW-0677">Repeat</keyword>
<dbReference type="PANTHER" id="PTHR33946:SF4">
    <property type="entry name" value="COAGULATION FACTOR XI"/>
    <property type="match status" value="1"/>
</dbReference>
<dbReference type="SMART" id="SM00223">
    <property type="entry name" value="APPLE"/>
    <property type="match status" value="4"/>
</dbReference>
<dbReference type="AlphaFoldDB" id="A0A3Q2D220"/>
<evidence type="ECO:0000256" key="2">
    <source>
        <dbReference type="ARBA" id="ARBA00023157"/>
    </source>
</evidence>
<feature type="domain" description="Apple" evidence="4">
    <location>
        <begin position="193"/>
        <end position="267"/>
    </location>
</feature>
<dbReference type="InterPro" id="IPR003609">
    <property type="entry name" value="Pan_app"/>
</dbReference>
<proteinExistence type="predicted"/>
<feature type="chain" id="PRO_5018757153" description="Apple domain-containing protein" evidence="3">
    <location>
        <begin position="21"/>
        <end position="362"/>
    </location>
</feature>
<organism evidence="5 6">
    <name type="scientific">Cyprinodon variegatus</name>
    <name type="common">Sheepshead minnow</name>
    <dbReference type="NCBI Taxonomy" id="28743"/>
    <lineage>
        <taxon>Eukaryota</taxon>
        <taxon>Metazoa</taxon>
        <taxon>Chordata</taxon>
        <taxon>Craniata</taxon>
        <taxon>Vertebrata</taxon>
        <taxon>Euteleostomi</taxon>
        <taxon>Actinopterygii</taxon>
        <taxon>Neopterygii</taxon>
        <taxon>Teleostei</taxon>
        <taxon>Neoteleostei</taxon>
        <taxon>Acanthomorphata</taxon>
        <taxon>Ovalentaria</taxon>
        <taxon>Atherinomorphae</taxon>
        <taxon>Cyprinodontiformes</taxon>
        <taxon>Cyprinodontidae</taxon>
        <taxon>Cyprinodon</taxon>
    </lineage>
</organism>
<accession>A0A3Q2D220</accession>
<keyword evidence="2" id="KW-1015">Disulfide bond</keyword>
<dbReference type="SMART" id="SM00473">
    <property type="entry name" value="PAN_AP"/>
    <property type="match status" value="3"/>
</dbReference>
<dbReference type="PANTHER" id="PTHR33946">
    <property type="match status" value="1"/>
</dbReference>
<dbReference type="GeneTree" id="ENSGT00940000158569"/>
<feature type="domain" description="Apple" evidence="4">
    <location>
        <begin position="18"/>
        <end position="95"/>
    </location>
</feature>
<keyword evidence="3" id="KW-0732">Signal</keyword>
<evidence type="ECO:0000256" key="3">
    <source>
        <dbReference type="SAM" id="SignalP"/>
    </source>
</evidence>
<dbReference type="GO" id="GO:0005576">
    <property type="term" value="C:extracellular region"/>
    <property type="evidence" value="ECO:0007669"/>
    <property type="project" value="InterPro"/>
</dbReference>
<reference evidence="5" key="1">
    <citation type="submission" date="2025-08" db="UniProtKB">
        <authorList>
            <consortium name="Ensembl"/>
        </authorList>
    </citation>
    <scope>IDENTIFICATION</scope>
</reference>
<evidence type="ECO:0000313" key="6">
    <source>
        <dbReference type="Proteomes" id="UP000265020"/>
    </source>
</evidence>
<feature type="signal peptide" evidence="3">
    <location>
        <begin position="1"/>
        <end position="20"/>
    </location>
</feature>
<dbReference type="PROSITE" id="PS50948">
    <property type="entry name" value="PAN"/>
    <property type="match status" value="2"/>
</dbReference>
<evidence type="ECO:0000256" key="1">
    <source>
        <dbReference type="ARBA" id="ARBA00022737"/>
    </source>
</evidence>
<dbReference type="Ensembl" id="ENSCVAT00000019815.1">
    <property type="protein sequence ID" value="ENSCVAP00000012526.1"/>
    <property type="gene ID" value="ENSCVAG00000015029.1"/>
</dbReference>
<dbReference type="Pfam" id="PF00024">
    <property type="entry name" value="PAN_1"/>
    <property type="match status" value="4"/>
</dbReference>